<dbReference type="RefSeq" id="WP_258039432.1">
    <property type="nucleotide sequence ID" value="NZ_FNUX01000025.1"/>
</dbReference>
<gene>
    <name evidence="2" type="ORF">SAMN05216334_1252</name>
</gene>
<dbReference type="CDD" id="cd06257">
    <property type="entry name" value="DnaJ"/>
    <property type="match status" value="2"/>
</dbReference>
<dbReference type="PROSITE" id="PS50076">
    <property type="entry name" value="DNAJ_2"/>
    <property type="match status" value="1"/>
</dbReference>
<proteinExistence type="predicted"/>
<evidence type="ECO:0000313" key="2">
    <source>
        <dbReference type="EMBL" id="SEG08037.1"/>
    </source>
</evidence>
<dbReference type="InterPro" id="IPR036869">
    <property type="entry name" value="J_dom_sf"/>
</dbReference>
<dbReference type="PANTHER" id="PTHR45295:SF1">
    <property type="entry name" value="CHAPERONE PROTEIN DNAJ C76, CHLOROPLASTIC"/>
    <property type="match status" value="1"/>
</dbReference>
<dbReference type="Gene3D" id="1.10.287.110">
    <property type="entry name" value="DnaJ domain"/>
    <property type="match status" value="2"/>
</dbReference>
<dbReference type="Pfam" id="PF00226">
    <property type="entry name" value="DnaJ"/>
    <property type="match status" value="1"/>
</dbReference>
<dbReference type="SUPFAM" id="SSF141371">
    <property type="entry name" value="PilZ domain-like"/>
    <property type="match status" value="1"/>
</dbReference>
<evidence type="ECO:0000313" key="3">
    <source>
        <dbReference type="Proteomes" id="UP000236753"/>
    </source>
</evidence>
<dbReference type="InterPro" id="IPR001623">
    <property type="entry name" value="DnaJ_domain"/>
</dbReference>
<accession>A0A1H5X9K8</accession>
<dbReference type="SMART" id="SM00271">
    <property type="entry name" value="DnaJ"/>
    <property type="match status" value="2"/>
</dbReference>
<feature type="domain" description="J" evidence="1">
    <location>
        <begin position="36"/>
        <end position="99"/>
    </location>
</feature>
<organism evidence="2 3">
    <name type="scientific">Nitrosomonas ureae</name>
    <dbReference type="NCBI Taxonomy" id="44577"/>
    <lineage>
        <taxon>Bacteria</taxon>
        <taxon>Pseudomonadati</taxon>
        <taxon>Pseudomonadota</taxon>
        <taxon>Betaproteobacteria</taxon>
        <taxon>Nitrosomonadales</taxon>
        <taxon>Nitrosomonadaceae</taxon>
        <taxon>Nitrosomonas</taxon>
    </lineage>
</organism>
<evidence type="ECO:0000259" key="1">
    <source>
        <dbReference type="PROSITE" id="PS50076"/>
    </source>
</evidence>
<dbReference type="Proteomes" id="UP000236753">
    <property type="component" value="Unassembled WGS sequence"/>
</dbReference>
<protein>
    <recommendedName>
        <fullName evidence="1">J domain-containing protein</fullName>
    </recommendedName>
</protein>
<reference evidence="2 3" key="1">
    <citation type="submission" date="2016-10" db="EMBL/GenBank/DDBJ databases">
        <authorList>
            <person name="de Groot N.N."/>
        </authorList>
    </citation>
    <scope>NUCLEOTIDE SEQUENCE [LARGE SCALE GENOMIC DNA]</scope>
    <source>
        <strain evidence="2 3">Nm13</strain>
    </source>
</reference>
<dbReference type="EMBL" id="FNUX01000025">
    <property type="protein sequence ID" value="SEG08037.1"/>
    <property type="molecule type" value="Genomic_DNA"/>
</dbReference>
<sequence length="366" mass="42026">MFSDVNDLLKIHEAGITDKSTNKVLKFAVIMIERRNFYRILYIQPDAPMEVIKESYWALMQKLVMHPELTNPDWNVSLLNLAYSTLRDPLKRDVYDQELLDRYHIKVLSQGALGSNAKLGAERKPSERVDSLNQRNYYRILQVQPDAPITTIKASYQTLKKNSLQDQVLLEEAYRILSDPAARMRYDALWVSKLLHVAKETTNKKTNLPGLVSVPDAPERSVKPYRGIITHYCFFCKTPYVPQTGLYQSENCLECASPLFVLHHENPESTQRTIMRIPVRGELVFYLFWPGRPVQGVFQDLSPAGIRFLTEVMLDFKDIIKIDAPNFQAVAEVTNKYHESHGISVGARFVAVKFAQQQGNFITMQV</sequence>
<dbReference type="SUPFAM" id="SSF46565">
    <property type="entry name" value="Chaperone J-domain"/>
    <property type="match status" value="2"/>
</dbReference>
<dbReference type="AlphaFoldDB" id="A0A1H5X9K8"/>
<name>A0A1H5X9K8_9PROT</name>
<dbReference type="PANTHER" id="PTHR45295">
    <property type="entry name" value="CHAPERONE PROTEIN DNAJ C76, CHLOROPLASTIC"/>
    <property type="match status" value="1"/>
</dbReference>